<name>A0A2V0P9Q9_9CHLO</name>
<keyword evidence="2" id="KW-1185">Reference proteome</keyword>
<proteinExistence type="predicted"/>
<evidence type="ECO:0000313" key="2">
    <source>
        <dbReference type="Proteomes" id="UP000247498"/>
    </source>
</evidence>
<evidence type="ECO:0000313" key="1">
    <source>
        <dbReference type="EMBL" id="GBF94590.1"/>
    </source>
</evidence>
<dbReference type="EMBL" id="BDRX01000053">
    <property type="protein sequence ID" value="GBF94590.1"/>
    <property type="molecule type" value="Genomic_DNA"/>
</dbReference>
<protein>
    <submittedName>
        <fullName evidence="1">Uncharacterized protein</fullName>
    </submittedName>
</protein>
<dbReference type="InParanoid" id="A0A2V0P9Q9"/>
<dbReference type="Proteomes" id="UP000247498">
    <property type="component" value="Unassembled WGS sequence"/>
</dbReference>
<dbReference type="AlphaFoldDB" id="A0A2V0P9Q9"/>
<sequence length="181" mass="19044">MSKRARGAFDEAREEGRQCVKRACGGVPRCGVASPLLTACEELNALLAGESTGIGNERLIGMHTFVRKSHAEVFIAWAGAQGLPAPVAAAVAAGSPPPRCAVAPEAFGLLRMVLGGAFQHYAEASITEYTVIIPPALIAWASRWEIPVERGVALRLLEVQAFCARGGGGCAARPIWLPVWA</sequence>
<accession>A0A2V0P9Q9</accession>
<reference evidence="1 2" key="1">
    <citation type="journal article" date="2018" name="Sci. Rep.">
        <title>Raphidocelis subcapitata (=Pseudokirchneriella subcapitata) provides an insight into genome evolution and environmental adaptations in the Sphaeropleales.</title>
        <authorList>
            <person name="Suzuki S."/>
            <person name="Yamaguchi H."/>
            <person name="Nakajima N."/>
            <person name="Kawachi M."/>
        </authorList>
    </citation>
    <scope>NUCLEOTIDE SEQUENCE [LARGE SCALE GENOMIC DNA]</scope>
    <source>
        <strain evidence="1 2">NIES-35</strain>
    </source>
</reference>
<gene>
    <name evidence="1" type="ORF">Rsub_06705</name>
</gene>
<comment type="caution">
    <text evidence="1">The sequence shown here is derived from an EMBL/GenBank/DDBJ whole genome shotgun (WGS) entry which is preliminary data.</text>
</comment>
<organism evidence="1 2">
    <name type="scientific">Raphidocelis subcapitata</name>
    <dbReference type="NCBI Taxonomy" id="307507"/>
    <lineage>
        <taxon>Eukaryota</taxon>
        <taxon>Viridiplantae</taxon>
        <taxon>Chlorophyta</taxon>
        <taxon>core chlorophytes</taxon>
        <taxon>Chlorophyceae</taxon>
        <taxon>CS clade</taxon>
        <taxon>Sphaeropleales</taxon>
        <taxon>Selenastraceae</taxon>
        <taxon>Raphidocelis</taxon>
    </lineage>
</organism>